<dbReference type="CDD" id="cd00170">
    <property type="entry name" value="SEC14"/>
    <property type="match status" value="1"/>
</dbReference>
<feature type="region of interest" description="Disordered" evidence="6">
    <location>
        <begin position="1467"/>
        <end position="1488"/>
    </location>
</feature>
<feature type="region of interest" description="Disordered" evidence="6">
    <location>
        <begin position="637"/>
        <end position="661"/>
    </location>
</feature>
<evidence type="ECO:0000256" key="5">
    <source>
        <dbReference type="ARBA" id="ARBA00042084"/>
    </source>
</evidence>
<dbReference type="OMA" id="TECENTR"/>
<feature type="compositionally biased region" description="Basic and acidic residues" evidence="6">
    <location>
        <begin position="1467"/>
        <end position="1481"/>
    </location>
</feature>
<dbReference type="Ensembl" id="ENSGMOT00000058448.1">
    <property type="protein sequence ID" value="ENSGMOP00000051060.1"/>
    <property type="gene ID" value="ENSGMOG00000025849.1"/>
</dbReference>
<evidence type="ECO:0000313" key="8">
    <source>
        <dbReference type="Ensembl" id="ENSGMOP00000051060.1"/>
    </source>
</evidence>
<sequence length="1799" mass="197302">MLKEFTDGEFVLALSSMTMESQDWYGYLDQLKSFCHRHTYDSLVVVKYTDQPQPPMVLVYSDNSDILNQICCELEESLICPQSVMLEAEEFIQGCLQVYHLPGDIFPSASMAAELEEGLRSQLKAFVERRSFVLACHPSSRTSSTEGVAGSVEFSQGSSGITDMYGSDTEKTCADEVSIAGEMADREGDSGNAGGGVGELVSPDSGMATIRSSRSSKEGSVFLSDDSPIGENMAGAAATAGPGQPFFRNPSPLGFSTLSTPVAPERRKQRRSRNRSDNLELFNFDPLQNSNSTLPAKVTLENLGETGAASRAESSSLSEYEELSLVDFYAPKFGSVSEDATSSAKQTKFHCGDIHEAEVSHTLLNSLVDSSQPSHCSYMQEDKDERQKQILTPSLSEVWEEFGFKSAAEQTMVDDNMSNLSNVVQTESVGNILEANRVKGSSEVHISNYREDKTLKPQLSMIIDADNTLNLDSGFTQSLDTSTLADLQLTPPVEDTDGMIWASIAGVQGKLFSVAKKREWPSTLTPESSKEDDEGMLRRKGERQTELKDFWSYSAEKGFIKSDSGTTTSYPESLDMWNTTIRDDSLSPLTTPDVENLPELSDFNSGPVSTVEDGALIESPQGYTEFGMVMWNTTIQEDSTSSVTSPDAPETGKGSGLSQDTSRYAPATHMNQQVQNQKHVYQEKHTNIFVAEEGVQIIVEEVGGGGNGQVSYTLSDLVEQDMTAEDQHNLTLSDQNLDSWAIPVPKMVTSTSEYDNVGASAWTAPTSPEIYASPGTHMIQLDGESSPFIAFVKPQESQKGNQHCEQSAPLHENYRSESQMFLFEEINEFDCIGSPIQSEIVNKGKDALKKTSNGFDSEDQSTVQSPFILVNDSPLCNSSESFDLSPEDSQAIAQIHTQQVVSLNKDDRETLQKVAGSNKSTMNSDLSLDLETTVARVHDVSVTERNGKPHVEARENVEAAVVETMSLSPSSGGERDVLRCSHDSLLLSSIDELRSNSDGDSSSGLEMESIVVSGSVTESKGGQSDGLSRVWQSGSAKPVGDAGRSMETFSMLSCAATLLKAQEIRKQCRQKQTITENGSGACENQAFLLQTVAARPTHSDVVPLDKGSHDEHAKNQPCSKEGICFLECAAELATDICSSTQHVTSASHCPAIIDNTIEDFIIPEITGPNFSKTPPEVVLEQELTASCCSLLQAAEETSDCQSNYVVRSMSSSLRHPSDHFLKTREEVYVHSQISMEDSDDGIQSPLATPYCPPLLGVEFGWKEPTAEKDMPSNHSEQPSPELTHSSFSHNSSYISTPVSESGQLTERAWAGSPFAGDLMEEICDEKDEGDFNSGPPVPSFRTEGQGKEREGGGYLKMPCTGLTKDLMGGECTAQLLAVQTMESTWGVTSQSREDSSSKEPTTLHGFDGSQDQEIGDSSSYSQSQRHMDGTAQAFALPPPCGNILYQWTRDASSTECQAKHGYNYHHTDQRVDSQGDRHGDPDSSVDWLQDTSDGLVEWDGEPSVFISSEQGDYAASIQNTGQESFNQDDGVEGQDGSYHRGKLEGQPIDGSLDHSEGSLTTDDAVESDSTPKLNTAAGAQEPIPEYTAAEERRDSLLWRSVAIGDQEHRVDMKCIEPYRRVVSHGGYYGDQNAIIVFAACFLPDSNCENYNYVMENLFLYVIGTLELMVAEDYMVVYLNGATPRRRMPGFSWMKKCYQMIDRRLKKNLKQFIIVHPSWFIRTVLGLTRPFISYKFSSKIKYVHSLAELWAMVPMEYVQIPASIVRYEEERGIHTFACMRLDKELQRSADKDKKKGNSAV</sequence>
<organism evidence="8 9">
    <name type="scientific">Gadus morhua</name>
    <name type="common">Atlantic cod</name>
    <dbReference type="NCBI Taxonomy" id="8049"/>
    <lineage>
        <taxon>Eukaryota</taxon>
        <taxon>Metazoa</taxon>
        <taxon>Chordata</taxon>
        <taxon>Craniata</taxon>
        <taxon>Vertebrata</taxon>
        <taxon>Euteleostomi</taxon>
        <taxon>Actinopterygii</taxon>
        <taxon>Neopterygii</taxon>
        <taxon>Teleostei</taxon>
        <taxon>Neoteleostei</taxon>
        <taxon>Acanthomorphata</taxon>
        <taxon>Zeiogadaria</taxon>
        <taxon>Gadariae</taxon>
        <taxon>Gadiformes</taxon>
        <taxon>Gadoidei</taxon>
        <taxon>Gadidae</taxon>
        <taxon>Gadus</taxon>
    </lineage>
</organism>
<dbReference type="PROSITE" id="PS50191">
    <property type="entry name" value="CRAL_TRIO"/>
    <property type="match status" value="1"/>
</dbReference>
<protein>
    <recommendedName>
        <fullName evidence="4">Protein prune homolog 2</fullName>
    </recommendedName>
    <alternativeName>
        <fullName evidence="5">BNIP2 motif-containing molecule at the C-terminal region 1</fullName>
    </alternativeName>
</protein>
<dbReference type="GeneTree" id="ENSGT00940000154422"/>
<dbReference type="InterPro" id="IPR022181">
    <property type="entry name" value="Bcl2-/adenovirus-E1B"/>
</dbReference>
<reference evidence="8" key="1">
    <citation type="submission" date="2025-08" db="UniProtKB">
        <authorList>
            <consortium name="Ensembl"/>
        </authorList>
    </citation>
    <scope>IDENTIFICATION</scope>
</reference>
<keyword evidence="3" id="KW-0053">Apoptosis</keyword>
<dbReference type="Pfam" id="PF12496">
    <property type="entry name" value="BNIP2"/>
    <property type="match status" value="1"/>
</dbReference>
<dbReference type="SUPFAM" id="SSF52087">
    <property type="entry name" value="CRAL/TRIO domain"/>
    <property type="match status" value="1"/>
</dbReference>
<accession>A0A8C5BZC2</accession>
<dbReference type="GO" id="GO:0006915">
    <property type="term" value="P:apoptotic process"/>
    <property type="evidence" value="ECO:0007669"/>
    <property type="project" value="UniProtKB-KW"/>
</dbReference>
<dbReference type="Proteomes" id="UP000694546">
    <property type="component" value="Chromosome 6"/>
</dbReference>
<feature type="region of interest" description="Disordered" evidence="6">
    <location>
        <begin position="1015"/>
        <end position="1042"/>
    </location>
</feature>
<dbReference type="GO" id="GO:0005737">
    <property type="term" value="C:cytoplasm"/>
    <property type="evidence" value="ECO:0007669"/>
    <property type="project" value="UniProtKB-SubCell"/>
</dbReference>
<feature type="region of interest" description="Disordered" evidence="6">
    <location>
        <begin position="1265"/>
        <end position="1302"/>
    </location>
</feature>
<evidence type="ECO:0000259" key="7">
    <source>
        <dbReference type="PROSITE" id="PS50191"/>
    </source>
</evidence>
<evidence type="ECO:0000256" key="2">
    <source>
        <dbReference type="ARBA" id="ARBA00022490"/>
    </source>
</evidence>
<reference evidence="8" key="2">
    <citation type="submission" date="2025-09" db="UniProtKB">
        <authorList>
            <consortium name="Ensembl"/>
        </authorList>
    </citation>
    <scope>IDENTIFICATION</scope>
</reference>
<feature type="region of interest" description="Disordered" evidence="6">
    <location>
        <begin position="1328"/>
        <end position="1353"/>
    </location>
</feature>
<evidence type="ECO:0000256" key="4">
    <source>
        <dbReference type="ARBA" id="ARBA00039860"/>
    </source>
</evidence>
<feature type="compositionally biased region" description="Polar residues" evidence="6">
    <location>
        <begin position="1409"/>
        <end position="1424"/>
    </location>
</feature>
<feature type="domain" description="CRAL-TRIO" evidence="7">
    <location>
        <begin position="1611"/>
        <end position="1761"/>
    </location>
</feature>
<feature type="region of interest" description="Disordered" evidence="6">
    <location>
        <begin position="1523"/>
        <end position="1577"/>
    </location>
</feature>
<dbReference type="Pfam" id="PF13716">
    <property type="entry name" value="CRAL_TRIO_2"/>
    <property type="match status" value="1"/>
</dbReference>
<dbReference type="Gene3D" id="3.40.525.10">
    <property type="entry name" value="CRAL-TRIO lipid binding domain"/>
    <property type="match status" value="1"/>
</dbReference>
<keyword evidence="9" id="KW-1185">Reference proteome</keyword>
<feature type="compositionally biased region" description="Polar residues" evidence="6">
    <location>
        <begin position="1015"/>
        <end position="1035"/>
    </location>
</feature>
<feature type="compositionally biased region" description="Polar residues" evidence="6">
    <location>
        <begin position="1557"/>
        <end position="1573"/>
    </location>
</feature>
<proteinExistence type="predicted"/>
<feature type="region of interest" description="Disordered" evidence="6">
    <location>
        <begin position="201"/>
        <end position="286"/>
    </location>
</feature>
<feature type="compositionally biased region" description="Low complexity" evidence="6">
    <location>
        <begin position="234"/>
        <end position="243"/>
    </location>
</feature>
<feature type="compositionally biased region" description="Polar residues" evidence="6">
    <location>
        <begin position="1272"/>
        <end position="1284"/>
    </location>
</feature>
<keyword evidence="2" id="KW-0963">Cytoplasm</keyword>
<feature type="region of interest" description="Disordered" evidence="6">
    <location>
        <begin position="1386"/>
        <end position="1427"/>
    </location>
</feature>
<name>A0A8C5BZC2_GADMO</name>
<evidence type="ECO:0000256" key="3">
    <source>
        <dbReference type="ARBA" id="ARBA00022703"/>
    </source>
</evidence>
<comment type="subcellular location">
    <subcellularLocation>
        <location evidence="1">Cytoplasm</location>
    </subcellularLocation>
</comment>
<dbReference type="InterPro" id="IPR001251">
    <property type="entry name" value="CRAL-TRIO_dom"/>
</dbReference>
<evidence type="ECO:0000256" key="6">
    <source>
        <dbReference type="SAM" id="MobiDB-lite"/>
    </source>
</evidence>
<evidence type="ECO:0000313" key="9">
    <source>
        <dbReference type="Proteomes" id="UP000694546"/>
    </source>
</evidence>
<evidence type="ECO:0000256" key="1">
    <source>
        <dbReference type="ARBA" id="ARBA00004496"/>
    </source>
</evidence>
<dbReference type="PANTHER" id="PTHR12112">
    <property type="entry name" value="BNIP - RELATED"/>
    <property type="match status" value="1"/>
</dbReference>
<feature type="compositionally biased region" description="Low complexity" evidence="6">
    <location>
        <begin position="1285"/>
        <end position="1295"/>
    </location>
</feature>
<dbReference type="PANTHER" id="PTHR12112:SF11">
    <property type="entry name" value="PROTEIN PRUNE HOMOLOG 2"/>
    <property type="match status" value="1"/>
</dbReference>
<feature type="region of interest" description="Disordered" evidence="6">
    <location>
        <begin position="520"/>
        <end position="541"/>
    </location>
</feature>
<dbReference type="SMART" id="SM00516">
    <property type="entry name" value="SEC14"/>
    <property type="match status" value="1"/>
</dbReference>
<dbReference type="InterPro" id="IPR036865">
    <property type="entry name" value="CRAL-TRIO_dom_sf"/>
</dbReference>